<evidence type="ECO:0000313" key="2">
    <source>
        <dbReference type="Proteomes" id="UP001164746"/>
    </source>
</evidence>
<dbReference type="EMBL" id="CP111024">
    <property type="protein sequence ID" value="WAR23336.1"/>
    <property type="molecule type" value="Genomic_DNA"/>
</dbReference>
<reference evidence="1" key="1">
    <citation type="submission" date="2022-11" db="EMBL/GenBank/DDBJ databases">
        <title>Centuries of genome instability and evolution in soft-shell clam transmissible cancer (bioRxiv).</title>
        <authorList>
            <person name="Hart S.F.M."/>
            <person name="Yonemitsu M.A."/>
            <person name="Giersch R.M."/>
            <person name="Beal B.F."/>
            <person name="Arriagada G."/>
            <person name="Davis B.W."/>
            <person name="Ostrander E.A."/>
            <person name="Goff S.P."/>
            <person name="Metzger M.J."/>
        </authorList>
    </citation>
    <scope>NUCLEOTIDE SEQUENCE</scope>
    <source>
        <strain evidence="1">MELC-2E11</strain>
        <tissue evidence="1">Siphon/mantle</tissue>
    </source>
</reference>
<name>A0ABY7FVY1_MYAAR</name>
<protein>
    <submittedName>
        <fullName evidence="1">Uncharacterized protein</fullName>
    </submittedName>
</protein>
<keyword evidence="2" id="KW-1185">Reference proteome</keyword>
<accession>A0ABY7FVY1</accession>
<proteinExistence type="predicted"/>
<gene>
    <name evidence="1" type="ORF">MAR_037005</name>
</gene>
<evidence type="ECO:0000313" key="1">
    <source>
        <dbReference type="EMBL" id="WAR23336.1"/>
    </source>
</evidence>
<dbReference type="Proteomes" id="UP001164746">
    <property type="component" value="Chromosome 13"/>
</dbReference>
<organism evidence="1 2">
    <name type="scientific">Mya arenaria</name>
    <name type="common">Soft-shell clam</name>
    <dbReference type="NCBI Taxonomy" id="6604"/>
    <lineage>
        <taxon>Eukaryota</taxon>
        <taxon>Metazoa</taxon>
        <taxon>Spiralia</taxon>
        <taxon>Lophotrochozoa</taxon>
        <taxon>Mollusca</taxon>
        <taxon>Bivalvia</taxon>
        <taxon>Autobranchia</taxon>
        <taxon>Heteroconchia</taxon>
        <taxon>Euheterodonta</taxon>
        <taxon>Imparidentia</taxon>
        <taxon>Neoheterodontei</taxon>
        <taxon>Myida</taxon>
        <taxon>Myoidea</taxon>
        <taxon>Myidae</taxon>
        <taxon>Mya</taxon>
    </lineage>
</organism>
<sequence>MLKNVNATVSLMSNVGFIINHQKSMFSPCKKIPYLGYIDRKRLLTHVTICRAKFGRQYGKAQDIGMLVASFSAVELAEMHYRQLKKSTTEALKKHKGNYNASMYINHSMKHELNWWIDNICIQYGTICRPSPTKVLETDPSLQGWGAKLADRESRVFSDNSEWELDVNIFKHICNTWGIPDIDLFASRMNA</sequence>